<gene>
    <name evidence="1" type="ORF">CEPIT_LOCUS32588</name>
</gene>
<keyword evidence="2" id="KW-1185">Reference proteome</keyword>
<dbReference type="AlphaFoldDB" id="A0AAV0FC18"/>
<dbReference type="EMBL" id="CAMAPF010000974">
    <property type="protein sequence ID" value="CAH9132961.1"/>
    <property type="molecule type" value="Genomic_DNA"/>
</dbReference>
<accession>A0AAV0FC18</accession>
<evidence type="ECO:0000313" key="1">
    <source>
        <dbReference type="EMBL" id="CAH9132961.1"/>
    </source>
</evidence>
<name>A0AAV0FC18_9ASTE</name>
<reference evidence="1" key="1">
    <citation type="submission" date="2022-07" db="EMBL/GenBank/DDBJ databases">
        <authorList>
            <person name="Macas J."/>
            <person name="Novak P."/>
            <person name="Neumann P."/>
        </authorList>
    </citation>
    <scope>NUCLEOTIDE SEQUENCE</scope>
</reference>
<organism evidence="1 2">
    <name type="scientific">Cuscuta epithymum</name>
    <dbReference type="NCBI Taxonomy" id="186058"/>
    <lineage>
        <taxon>Eukaryota</taxon>
        <taxon>Viridiplantae</taxon>
        <taxon>Streptophyta</taxon>
        <taxon>Embryophyta</taxon>
        <taxon>Tracheophyta</taxon>
        <taxon>Spermatophyta</taxon>
        <taxon>Magnoliopsida</taxon>
        <taxon>eudicotyledons</taxon>
        <taxon>Gunneridae</taxon>
        <taxon>Pentapetalae</taxon>
        <taxon>asterids</taxon>
        <taxon>lamiids</taxon>
        <taxon>Solanales</taxon>
        <taxon>Convolvulaceae</taxon>
        <taxon>Cuscuteae</taxon>
        <taxon>Cuscuta</taxon>
        <taxon>Cuscuta subgen. Cuscuta</taxon>
    </lineage>
</organism>
<proteinExistence type="predicted"/>
<protein>
    <submittedName>
        <fullName evidence="1">Uncharacterized protein</fullName>
    </submittedName>
</protein>
<evidence type="ECO:0000313" key="2">
    <source>
        <dbReference type="Proteomes" id="UP001152523"/>
    </source>
</evidence>
<dbReference type="Proteomes" id="UP001152523">
    <property type="component" value="Unassembled WGS sequence"/>
</dbReference>
<comment type="caution">
    <text evidence="1">The sequence shown here is derived from an EMBL/GenBank/DDBJ whole genome shotgun (WGS) entry which is preliminary data.</text>
</comment>
<sequence length="168" mass="19151">MNQIINFRENSGPIIPERIGDNRIANHNISTNPGKTQNPNFFAFRFFLSGKPQNPNLNADPESNFGESECRRLMAESLARVLLWMLSGIRSKVACILSMQISQLQLESLRQLLDSVGLDVDLDEEMDVVFMIFFSLNLKQRGSQRSRFLPLRFSAQFLAEKMMSECSS</sequence>